<name>A0ABT6H601_9BACI</name>
<dbReference type="Proteomes" id="UP001218246">
    <property type="component" value="Unassembled WGS sequence"/>
</dbReference>
<organism evidence="2 3">
    <name type="scientific">Ectobacillus antri</name>
    <dbReference type="NCBI Taxonomy" id="2486280"/>
    <lineage>
        <taxon>Bacteria</taxon>
        <taxon>Bacillati</taxon>
        <taxon>Bacillota</taxon>
        <taxon>Bacilli</taxon>
        <taxon>Bacillales</taxon>
        <taxon>Bacillaceae</taxon>
        <taxon>Ectobacillus</taxon>
    </lineage>
</organism>
<sequence length="640" mass="72249">MRSVVAIVGEGVLADLVCERLQHVCDIVRPSVNDLIPREISCALVLQDVWDPSFQQRAAKALQEVDVPWLRAFATFGEGIVGPFVFPDVPGCFQCADMRRLMAGRDRKEMWGIRKGEKVYDPGASRTALLQLAHLVEEEARRFLQEQPLRCTSHMYVLQLKSMQISRRFILADPLCSFCGALPEDTAEHAAITLRPSLKVEGSYRSRSIHELGPMLLREYLDTKTGLLNEKIYDLVPPFADASVNLPLIMGDEGTAGRTHSYENSVVTAILEGLERYCGLAPRGKRTMLRDCFENIKADALHPLVVGVHAEEDYARANFPFQPFDPSRKINWVWGYSLLENRPILIPERFAYYSLGCNSGHVYETSNGCAIGGSLEEAILYGIFEVVERDAFLMTWYATLALPRLDPYSVGDEELHMMLARIKATAGYEIFLFDATMENRIPSIMAIAKNQKETGLNLICAAGAHLDPVRAVKSALHELAGMMLTLDEKFEAEKDTYMRMLEDSSLVTRMDHHSMLYGLPEAEGRLQFLLEEKRETRTFAQAFGEQTYHTDLTEDLRCVLDTFKRLQLDVIVVDQTAPELQRNGLYCVKVIIPGMLPMTFGNHLKRITGLERVLRVPVQLGYVKEPLTFTQLNQDPHPFP</sequence>
<dbReference type="EMBL" id="JARULN010000008">
    <property type="protein sequence ID" value="MDG5754402.1"/>
    <property type="molecule type" value="Genomic_DNA"/>
</dbReference>
<dbReference type="InterPro" id="IPR003776">
    <property type="entry name" value="YcaO-like_dom"/>
</dbReference>
<dbReference type="NCBIfam" id="TIGR03604">
    <property type="entry name" value="TOMM_cyclo_SagD"/>
    <property type="match status" value="1"/>
</dbReference>
<gene>
    <name evidence="2" type="ORF">P6P90_10510</name>
</gene>
<dbReference type="Gene3D" id="3.30.1330.230">
    <property type="match status" value="1"/>
</dbReference>
<comment type="caution">
    <text evidence="2">The sequence shown here is derived from an EMBL/GenBank/DDBJ whole genome shotgun (WGS) entry which is preliminary data.</text>
</comment>
<dbReference type="Gene3D" id="3.30.160.660">
    <property type="match status" value="1"/>
</dbReference>
<keyword evidence="3" id="KW-1185">Reference proteome</keyword>
<reference evidence="2 3" key="1">
    <citation type="submission" date="2023-04" db="EMBL/GenBank/DDBJ databases">
        <title>Ectobacillus antri isolated from activated sludge.</title>
        <authorList>
            <person name="Yan P."/>
            <person name="Liu X."/>
        </authorList>
    </citation>
    <scope>NUCLEOTIDE SEQUENCE [LARGE SCALE GENOMIC DNA]</scope>
    <source>
        <strain evidence="2 3">C18H</strain>
    </source>
</reference>
<dbReference type="InterPro" id="IPR022291">
    <property type="entry name" value="Bacteriocin_synth_cyclodeHase"/>
</dbReference>
<dbReference type="PROSITE" id="PS51664">
    <property type="entry name" value="YCAO"/>
    <property type="match status" value="1"/>
</dbReference>
<dbReference type="PANTHER" id="PTHR37809">
    <property type="entry name" value="RIBOSOMAL PROTEIN S12 METHYLTHIOTRANSFERASE ACCESSORY FACTOR YCAO"/>
    <property type="match status" value="1"/>
</dbReference>
<dbReference type="RefSeq" id="WP_278018232.1">
    <property type="nucleotide sequence ID" value="NZ_JARRRY010000007.1"/>
</dbReference>
<feature type="domain" description="YcaO" evidence="1">
    <location>
        <begin position="257"/>
        <end position="640"/>
    </location>
</feature>
<dbReference type="PANTHER" id="PTHR37809:SF1">
    <property type="entry name" value="RIBOSOMAL PROTEIN S12 METHYLTHIOTRANSFERASE ACCESSORY FACTOR YCAO"/>
    <property type="match status" value="1"/>
</dbReference>
<dbReference type="Gene3D" id="3.40.50.720">
    <property type="entry name" value="NAD(P)-binding Rossmann-like Domain"/>
    <property type="match status" value="1"/>
</dbReference>
<protein>
    <submittedName>
        <fullName evidence="2">TOMM leader peptide-binding protein</fullName>
    </submittedName>
</protein>
<evidence type="ECO:0000313" key="3">
    <source>
        <dbReference type="Proteomes" id="UP001218246"/>
    </source>
</evidence>
<dbReference type="Gene3D" id="3.30.40.250">
    <property type="match status" value="1"/>
</dbReference>
<accession>A0ABT6H601</accession>
<dbReference type="NCBIfam" id="TIGR03882">
    <property type="entry name" value="cyclo_dehyd_2"/>
    <property type="match status" value="1"/>
</dbReference>
<dbReference type="Pfam" id="PF02624">
    <property type="entry name" value="YcaO"/>
    <property type="match status" value="1"/>
</dbReference>
<evidence type="ECO:0000313" key="2">
    <source>
        <dbReference type="EMBL" id="MDG5754402.1"/>
    </source>
</evidence>
<evidence type="ECO:0000259" key="1">
    <source>
        <dbReference type="PROSITE" id="PS51664"/>
    </source>
</evidence>
<proteinExistence type="predicted"/>
<dbReference type="InterPro" id="IPR027624">
    <property type="entry name" value="TOMM_cyclo_SagD"/>
</dbReference>